<dbReference type="EMBL" id="QWDM01000033">
    <property type="protein sequence ID" value="RUT67730.1"/>
    <property type="molecule type" value="Genomic_DNA"/>
</dbReference>
<dbReference type="InterPro" id="IPR037104">
    <property type="entry name" value="Annexin_sf"/>
</dbReference>
<evidence type="ECO:0008006" key="4">
    <source>
        <dbReference type="Google" id="ProtNLM"/>
    </source>
</evidence>
<dbReference type="GO" id="GO:0005544">
    <property type="term" value="F:calcium-dependent phospholipid binding"/>
    <property type="evidence" value="ECO:0007669"/>
    <property type="project" value="InterPro"/>
</dbReference>
<dbReference type="AlphaFoldDB" id="A0A434A020"/>
<evidence type="ECO:0000313" key="3">
    <source>
        <dbReference type="Proteomes" id="UP000288102"/>
    </source>
</evidence>
<name>A0A434A020_9FLAO</name>
<organism evidence="2 3">
    <name type="scientific">Flavobacterium cupreum</name>
    <dbReference type="NCBI Taxonomy" id="2133766"/>
    <lineage>
        <taxon>Bacteria</taxon>
        <taxon>Pseudomonadati</taxon>
        <taxon>Bacteroidota</taxon>
        <taxon>Flavobacteriia</taxon>
        <taxon>Flavobacteriales</taxon>
        <taxon>Flavobacteriaceae</taxon>
        <taxon>Flavobacterium</taxon>
    </lineage>
</organism>
<dbReference type="OrthoDB" id="1357129at2"/>
<evidence type="ECO:0000256" key="1">
    <source>
        <dbReference type="SAM" id="Phobius"/>
    </source>
</evidence>
<proteinExistence type="predicted"/>
<keyword evidence="3" id="KW-1185">Reference proteome</keyword>
<keyword evidence="1" id="KW-0812">Transmembrane</keyword>
<dbReference type="Gene3D" id="1.10.220.10">
    <property type="entry name" value="Annexin"/>
    <property type="match status" value="1"/>
</dbReference>
<keyword evidence="1" id="KW-0472">Membrane</keyword>
<accession>A0A434A020</accession>
<dbReference type="SUPFAM" id="SSF47874">
    <property type="entry name" value="Annexin"/>
    <property type="match status" value="1"/>
</dbReference>
<dbReference type="RefSeq" id="WP_127340962.1">
    <property type="nucleotide sequence ID" value="NZ_QWDM01000033.1"/>
</dbReference>
<sequence>MMTTQKKIIIVTASVVILGLGVYFLTKTNKNGSSVLGGNKKYIDEGDVNLVPAFSAPQKVALLYDAMNRYNGTDETLIFETLTSVSQAQFGQIVKAFGLKNYNRILGYNTIGGTKLPLKTWLKEELNDADYNLLRKKFPLYL</sequence>
<keyword evidence="1" id="KW-1133">Transmembrane helix</keyword>
<comment type="caution">
    <text evidence="2">The sequence shown here is derived from an EMBL/GenBank/DDBJ whole genome shotgun (WGS) entry which is preliminary data.</text>
</comment>
<dbReference type="Proteomes" id="UP000288102">
    <property type="component" value="Unassembled WGS sequence"/>
</dbReference>
<reference evidence="3" key="1">
    <citation type="journal article" date="2019" name="Syst. Appl. Microbiol.">
        <title>Flavobacterium circumlabens sp. nov. and Flavobacterium cupreum sp. nov., two psychrotrophic species isolated from Antarctic environmental samples.</title>
        <authorList>
            <person name="Kralova S."/>
            <person name="Busse H.-J."/>
            <person name="Svec P."/>
            <person name="Maslanova I."/>
            <person name="Stankova E."/>
            <person name="Bartak M."/>
            <person name="Sedlacek I."/>
        </authorList>
    </citation>
    <scope>NUCLEOTIDE SEQUENCE [LARGE SCALE GENOMIC DNA]</scope>
    <source>
        <strain evidence="3">CCM 8825</strain>
    </source>
</reference>
<evidence type="ECO:0000313" key="2">
    <source>
        <dbReference type="EMBL" id="RUT67730.1"/>
    </source>
</evidence>
<feature type="transmembrane region" description="Helical" evidence="1">
    <location>
        <begin position="7"/>
        <end position="26"/>
    </location>
</feature>
<gene>
    <name evidence="2" type="ORF">D0817_24825</name>
</gene>
<dbReference type="GO" id="GO:0005509">
    <property type="term" value="F:calcium ion binding"/>
    <property type="evidence" value="ECO:0007669"/>
    <property type="project" value="InterPro"/>
</dbReference>
<protein>
    <recommendedName>
        <fullName evidence="4">Annexin</fullName>
    </recommendedName>
</protein>